<dbReference type="EMBL" id="LSRX01000548">
    <property type="protein sequence ID" value="OLP94305.1"/>
    <property type="molecule type" value="Genomic_DNA"/>
</dbReference>
<dbReference type="Proteomes" id="UP000186817">
    <property type="component" value="Unassembled WGS sequence"/>
</dbReference>
<dbReference type="AlphaFoldDB" id="A0A1Q9DGN1"/>
<evidence type="ECO:0000256" key="1">
    <source>
        <dbReference type="ARBA" id="ARBA00022468"/>
    </source>
</evidence>
<dbReference type="GO" id="GO:0005096">
    <property type="term" value="F:GTPase activator activity"/>
    <property type="evidence" value="ECO:0007669"/>
    <property type="project" value="UniProtKB-KW"/>
</dbReference>
<evidence type="ECO:0000256" key="2">
    <source>
        <dbReference type="ARBA" id="ARBA00022614"/>
    </source>
</evidence>
<keyword evidence="2" id="KW-0433">Leucine-rich repeat</keyword>
<proteinExistence type="predicted"/>
<evidence type="ECO:0000313" key="5">
    <source>
        <dbReference type="Proteomes" id="UP000186817"/>
    </source>
</evidence>
<dbReference type="GO" id="GO:0005829">
    <property type="term" value="C:cytosol"/>
    <property type="evidence" value="ECO:0007669"/>
    <property type="project" value="TreeGrafter"/>
</dbReference>
<dbReference type="GO" id="GO:0006913">
    <property type="term" value="P:nucleocytoplasmic transport"/>
    <property type="evidence" value="ECO:0007669"/>
    <property type="project" value="TreeGrafter"/>
</dbReference>
<gene>
    <name evidence="4" type="ORF">AK812_SmicGene23703</name>
</gene>
<keyword evidence="1" id="KW-0343">GTPase activation</keyword>
<dbReference type="PANTHER" id="PTHR24113">
    <property type="entry name" value="RAN GTPASE-ACTIVATING PROTEIN 1"/>
    <property type="match status" value="1"/>
</dbReference>
<comment type="caution">
    <text evidence="4">The sequence shown here is derived from an EMBL/GenBank/DDBJ whole genome shotgun (WGS) entry which is preliminary data.</text>
</comment>
<accession>A0A1Q9DGN1</accession>
<dbReference type="OMA" id="DACIAPF"/>
<organism evidence="4 5">
    <name type="scientific">Symbiodinium microadriaticum</name>
    <name type="common">Dinoflagellate</name>
    <name type="synonym">Zooxanthella microadriatica</name>
    <dbReference type="NCBI Taxonomy" id="2951"/>
    <lineage>
        <taxon>Eukaryota</taxon>
        <taxon>Sar</taxon>
        <taxon>Alveolata</taxon>
        <taxon>Dinophyceae</taxon>
        <taxon>Suessiales</taxon>
        <taxon>Symbiodiniaceae</taxon>
        <taxon>Symbiodinium</taxon>
    </lineage>
</organism>
<protein>
    <submittedName>
        <fullName evidence="4">Uncharacterized protein</fullName>
    </submittedName>
</protein>
<dbReference type="InterPro" id="IPR027038">
    <property type="entry name" value="RanGap"/>
</dbReference>
<reference evidence="4 5" key="1">
    <citation type="submission" date="2016-02" db="EMBL/GenBank/DDBJ databases">
        <title>Genome analysis of coral dinoflagellate symbionts highlights evolutionary adaptations to a symbiotic lifestyle.</title>
        <authorList>
            <person name="Aranda M."/>
            <person name="Li Y."/>
            <person name="Liew Y.J."/>
            <person name="Baumgarten S."/>
            <person name="Simakov O."/>
            <person name="Wilson M."/>
            <person name="Piel J."/>
            <person name="Ashoor H."/>
            <person name="Bougouffa S."/>
            <person name="Bajic V.B."/>
            <person name="Ryu T."/>
            <person name="Ravasi T."/>
            <person name="Bayer T."/>
            <person name="Micklem G."/>
            <person name="Kim H."/>
            <person name="Bhak J."/>
            <person name="Lajeunesse T.C."/>
            <person name="Voolstra C.R."/>
        </authorList>
    </citation>
    <scope>NUCLEOTIDE SEQUENCE [LARGE SCALE GENOMIC DNA]</scope>
    <source>
        <strain evidence="4 5">CCMP2467</strain>
    </source>
</reference>
<dbReference type="GO" id="GO:0005634">
    <property type="term" value="C:nucleus"/>
    <property type="evidence" value="ECO:0007669"/>
    <property type="project" value="TreeGrafter"/>
</dbReference>
<name>A0A1Q9DGN1_SYMMI</name>
<dbReference type="Gene3D" id="3.80.10.10">
    <property type="entry name" value="Ribonuclease Inhibitor"/>
    <property type="match status" value="2"/>
</dbReference>
<keyword evidence="3" id="KW-0677">Repeat</keyword>
<dbReference type="OrthoDB" id="184583at2759"/>
<dbReference type="SMART" id="SM00368">
    <property type="entry name" value="LRR_RI"/>
    <property type="match status" value="3"/>
</dbReference>
<dbReference type="SUPFAM" id="SSF52047">
    <property type="entry name" value="RNI-like"/>
    <property type="match status" value="1"/>
</dbReference>
<dbReference type="GO" id="GO:0031267">
    <property type="term" value="F:small GTPase binding"/>
    <property type="evidence" value="ECO:0007669"/>
    <property type="project" value="TreeGrafter"/>
</dbReference>
<evidence type="ECO:0000256" key="3">
    <source>
        <dbReference type="ARBA" id="ARBA00022737"/>
    </source>
</evidence>
<keyword evidence="5" id="KW-1185">Reference proteome</keyword>
<dbReference type="GO" id="GO:0048471">
    <property type="term" value="C:perinuclear region of cytoplasm"/>
    <property type="evidence" value="ECO:0007669"/>
    <property type="project" value="TreeGrafter"/>
</dbReference>
<sequence>MQLAGAATFDSIHGSDACIAPFAGLDVLRWRRVSRTWRARWGRLDVWGPIFASGVQLRQLQRDSSRQKRLGPRTLAQLLDRLPTSARKLCLDLSGSGLTDRGAVAIATALPSTLLELRLFFGQCKLQKDGCAALADALPQTLASLTLDLRECPLHQGGAVTLSAGIARLPCLGDLVLDFGGCGTRDEGAERIARHLPPSLRSLVLDFGGCHLTARAATALLTKCATLPSLHYLKIGAFGCPIVDFRIPTAFCPTLERLVLNFSGSGVGENMLHSLGCCLPIGLEQLDLTLIGTGVTNAGVASIAGRLPRLQSLGLDVSGCQVCSDGVLALMDKLPESLSHLSLGIAGCEVEDVGACGLTNWTSHLSTLKLDLSETRIHDTDLAQLLRKAHQLTRLSLNCHSSNVTCTNTDLESCSRLGESQGDFGVA</sequence>
<dbReference type="InterPro" id="IPR032675">
    <property type="entry name" value="LRR_dom_sf"/>
</dbReference>
<dbReference type="PANTHER" id="PTHR24113:SF12">
    <property type="entry name" value="RAN GTPASE-ACTIVATING PROTEIN 1"/>
    <property type="match status" value="1"/>
</dbReference>
<evidence type="ECO:0000313" key="4">
    <source>
        <dbReference type="EMBL" id="OLP94305.1"/>
    </source>
</evidence>